<proteinExistence type="predicted"/>
<evidence type="ECO:0000256" key="1">
    <source>
        <dbReference type="SAM" id="Phobius"/>
    </source>
</evidence>
<dbReference type="PANTHER" id="PTHR36833:SF1">
    <property type="entry name" value="INTEGRAL MEMBRANE TRANSPORT PROTEIN"/>
    <property type="match status" value="1"/>
</dbReference>
<evidence type="ECO:0000313" key="3">
    <source>
        <dbReference type="Proteomes" id="UP000176191"/>
    </source>
</evidence>
<dbReference type="Proteomes" id="UP000176191">
    <property type="component" value="Unassembled WGS sequence"/>
</dbReference>
<dbReference type="AlphaFoldDB" id="A0A1F5F7E4"/>
<name>A0A1F5F7E4_9BACT</name>
<keyword evidence="1" id="KW-0472">Membrane</keyword>
<dbReference type="InterPro" id="IPR010390">
    <property type="entry name" value="ABC-2_transporter-like"/>
</dbReference>
<reference evidence="2 3" key="1">
    <citation type="journal article" date="2016" name="Nat. Commun.">
        <title>Thousands of microbial genomes shed light on interconnected biogeochemical processes in an aquifer system.</title>
        <authorList>
            <person name="Anantharaman K."/>
            <person name="Brown C.T."/>
            <person name="Hug L.A."/>
            <person name="Sharon I."/>
            <person name="Castelle C.J."/>
            <person name="Probst A.J."/>
            <person name="Thomas B.C."/>
            <person name="Singh A."/>
            <person name="Wilkins M.J."/>
            <person name="Karaoz U."/>
            <person name="Brodie E.L."/>
            <person name="Williams K.H."/>
            <person name="Hubbard S.S."/>
            <person name="Banfield J.F."/>
        </authorList>
    </citation>
    <scope>NUCLEOTIDE SEQUENCE [LARGE SCALE GENOMIC DNA]</scope>
</reference>
<feature type="transmembrane region" description="Helical" evidence="1">
    <location>
        <begin position="31"/>
        <end position="54"/>
    </location>
</feature>
<comment type="caution">
    <text evidence="2">The sequence shown here is derived from an EMBL/GenBank/DDBJ whole genome shotgun (WGS) entry which is preliminary data.</text>
</comment>
<organism evidence="2 3">
    <name type="scientific">Candidatus Collierbacteria bacterium RIFOXYA2_FULL_46_10</name>
    <dbReference type="NCBI Taxonomy" id="1817726"/>
    <lineage>
        <taxon>Bacteria</taxon>
        <taxon>Candidatus Collieribacteriota</taxon>
    </lineage>
</organism>
<feature type="transmembrane region" description="Helical" evidence="1">
    <location>
        <begin position="235"/>
        <end position="255"/>
    </location>
</feature>
<dbReference type="Pfam" id="PF06182">
    <property type="entry name" value="ABC2_membrane_6"/>
    <property type="match status" value="1"/>
</dbReference>
<gene>
    <name evidence="2" type="ORF">A2228_03525</name>
</gene>
<keyword evidence="1" id="KW-1133">Transmembrane helix</keyword>
<accession>A0A1F5F7E4</accession>
<dbReference type="PANTHER" id="PTHR36833">
    <property type="entry name" value="SLR0610 PROTEIN-RELATED"/>
    <property type="match status" value="1"/>
</dbReference>
<dbReference type="EMBL" id="MFAK01000002">
    <property type="protein sequence ID" value="OGD75542.1"/>
    <property type="molecule type" value="Genomic_DNA"/>
</dbReference>
<evidence type="ECO:0000313" key="2">
    <source>
        <dbReference type="EMBL" id="OGD75542.1"/>
    </source>
</evidence>
<keyword evidence="1" id="KW-0812">Transmembrane</keyword>
<feature type="transmembrane region" description="Helical" evidence="1">
    <location>
        <begin position="152"/>
        <end position="180"/>
    </location>
</feature>
<feature type="transmembrane region" description="Helical" evidence="1">
    <location>
        <begin position="123"/>
        <end position="140"/>
    </location>
</feature>
<evidence type="ECO:0008006" key="4">
    <source>
        <dbReference type="Google" id="ProtNLM"/>
    </source>
</evidence>
<feature type="transmembrane region" description="Helical" evidence="1">
    <location>
        <begin position="210"/>
        <end position="229"/>
    </location>
</feature>
<protein>
    <recommendedName>
        <fullName evidence="4">ABC transporter permease</fullName>
    </recommendedName>
</protein>
<sequence length="267" mass="30590">MKIQHLKAYVRVWLKLTIQQFQSQVANARGAAALFIFGKLFRLASALFLVYVVVGKAKLIAGYSLNQAIFLLMLFNLTQTISQLFLRGVYLFRQKVVDGTFDFYLLNPLSELFYSLFSSTDPLDIIVSMPYFFLVGWAWVNTGYAITLPVVLLLLVIIILSTLMVTAWHIVIIAVGVRYLEVDNTVMLYRDLERMGSFPVSIYGKFGENLLTYFFPFALMATIPAQLVFGLFNPWFLLLFALFAFIQLRLSLWFWHRSLLSYSSASS</sequence>